<keyword evidence="10" id="KW-1185">Reference proteome</keyword>
<evidence type="ECO:0000256" key="1">
    <source>
        <dbReference type="ARBA" id="ARBA00004123"/>
    </source>
</evidence>
<comment type="caution">
    <text evidence="8">The sequence shown here is derived from an EMBL/GenBank/DDBJ whole genome shotgun (WGS) entry which is preliminary data.</text>
</comment>
<comment type="subcellular location">
    <subcellularLocation>
        <location evidence="2">Cytoplasm</location>
        <location evidence="2">Cytoskeleton</location>
        <location evidence="2">Spindle</location>
    </subcellularLocation>
    <subcellularLocation>
        <location evidence="1">Nucleus</location>
    </subcellularLocation>
</comment>
<evidence type="ECO:0000313" key="8">
    <source>
        <dbReference type="EMBL" id="CAF0779912.1"/>
    </source>
</evidence>
<protein>
    <recommendedName>
        <fullName evidence="7">Inner centromere protein ARK-binding domain-containing protein</fullName>
    </recommendedName>
</protein>
<dbReference type="Proteomes" id="UP000681722">
    <property type="component" value="Unassembled WGS sequence"/>
</dbReference>
<evidence type="ECO:0000313" key="9">
    <source>
        <dbReference type="EMBL" id="CAF3562965.1"/>
    </source>
</evidence>
<sequence length="196" mass="22656">MVDLPAGTGHDFVDRLHLCLYSNDAKPSVLSTNKHLILYKNNQIEPISTDENPLSLKMARHIPLMGIQALMKRTTRSHLTNSVHTKSITTIKQEQFINEIQPLDDDNYDMTVLQVNKYNQSEDDDLPTSSQKKKIPRWARKNELQVEIINQVYFNRNPSEIFGQCSKSRLETMLDSLITNIDNNNNNFIRTNEQKN</sequence>
<dbReference type="Proteomes" id="UP000663829">
    <property type="component" value="Unassembled WGS sequence"/>
</dbReference>
<comment type="similarity">
    <text evidence="3">Belongs to the INCENP family.</text>
</comment>
<evidence type="ECO:0000256" key="2">
    <source>
        <dbReference type="ARBA" id="ARBA00004186"/>
    </source>
</evidence>
<dbReference type="Gene3D" id="6.10.250.2990">
    <property type="match status" value="1"/>
</dbReference>
<evidence type="ECO:0000256" key="5">
    <source>
        <dbReference type="ARBA" id="ARBA00023212"/>
    </source>
</evidence>
<accession>A0A813RDI4</accession>
<gene>
    <name evidence="8" type="ORF">GPM918_LOCUS2404</name>
    <name evidence="9" type="ORF">SRO942_LOCUS2404</name>
</gene>
<dbReference type="OrthoDB" id="10042277at2759"/>
<feature type="domain" description="Inner centromere protein ARK-binding" evidence="7">
    <location>
        <begin position="121"/>
        <end position="172"/>
    </location>
</feature>
<dbReference type="AlphaFoldDB" id="A0A813RDI4"/>
<dbReference type="GO" id="GO:0005634">
    <property type="term" value="C:nucleus"/>
    <property type="evidence" value="ECO:0007669"/>
    <property type="project" value="UniProtKB-SubCell"/>
</dbReference>
<dbReference type="EMBL" id="CAJOBC010000267">
    <property type="protein sequence ID" value="CAF3562965.1"/>
    <property type="molecule type" value="Genomic_DNA"/>
</dbReference>
<reference evidence="8" key="1">
    <citation type="submission" date="2021-02" db="EMBL/GenBank/DDBJ databases">
        <authorList>
            <person name="Nowell W R."/>
        </authorList>
    </citation>
    <scope>NUCLEOTIDE SEQUENCE</scope>
</reference>
<evidence type="ECO:0000259" key="7">
    <source>
        <dbReference type="Pfam" id="PF03941"/>
    </source>
</evidence>
<dbReference type="InterPro" id="IPR005635">
    <property type="entry name" value="Inner_centromere_prot_ARK-bd"/>
</dbReference>
<dbReference type="Pfam" id="PF03941">
    <property type="entry name" value="INCENP_ARK-bind"/>
    <property type="match status" value="1"/>
</dbReference>
<proteinExistence type="inferred from homology"/>
<name>A0A813RDI4_9BILA</name>
<evidence type="ECO:0000313" key="10">
    <source>
        <dbReference type="Proteomes" id="UP000663829"/>
    </source>
</evidence>
<keyword evidence="6" id="KW-0539">Nucleus</keyword>
<evidence type="ECO:0000256" key="3">
    <source>
        <dbReference type="ARBA" id="ARBA00010042"/>
    </source>
</evidence>
<dbReference type="EMBL" id="CAJNOQ010000267">
    <property type="protein sequence ID" value="CAF0779912.1"/>
    <property type="molecule type" value="Genomic_DNA"/>
</dbReference>
<dbReference type="GO" id="GO:0005819">
    <property type="term" value="C:spindle"/>
    <property type="evidence" value="ECO:0007669"/>
    <property type="project" value="UniProtKB-SubCell"/>
</dbReference>
<organism evidence="8 10">
    <name type="scientific">Didymodactylos carnosus</name>
    <dbReference type="NCBI Taxonomy" id="1234261"/>
    <lineage>
        <taxon>Eukaryota</taxon>
        <taxon>Metazoa</taxon>
        <taxon>Spiralia</taxon>
        <taxon>Gnathifera</taxon>
        <taxon>Rotifera</taxon>
        <taxon>Eurotatoria</taxon>
        <taxon>Bdelloidea</taxon>
        <taxon>Philodinida</taxon>
        <taxon>Philodinidae</taxon>
        <taxon>Didymodactylos</taxon>
    </lineage>
</organism>
<keyword evidence="4" id="KW-0963">Cytoplasm</keyword>
<evidence type="ECO:0000256" key="6">
    <source>
        <dbReference type="ARBA" id="ARBA00023242"/>
    </source>
</evidence>
<keyword evidence="5" id="KW-0206">Cytoskeleton</keyword>
<evidence type="ECO:0000256" key="4">
    <source>
        <dbReference type="ARBA" id="ARBA00022490"/>
    </source>
</evidence>